<dbReference type="EMBL" id="RBIL01000001">
    <property type="protein sequence ID" value="RKQ93982.1"/>
    <property type="molecule type" value="Genomic_DNA"/>
</dbReference>
<organism evidence="1 2">
    <name type="scientific">Solirubrobacter pauli</name>
    <dbReference type="NCBI Taxonomy" id="166793"/>
    <lineage>
        <taxon>Bacteria</taxon>
        <taxon>Bacillati</taxon>
        <taxon>Actinomycetota</taxon>
        <taxon>Thermoleophilia</taxon>
        <taxon>Solirubrobacterales</taxon>
        <taxon>Solirubrobacteraceae</taxon>
        <taxon>Solirubrobacter</taxon>
    </lineage>
</organism>
<protein>
    <submittedName>
        <fullName evidence="1">Uncharacterized protein</fullName>
    </submittedName>
</protein>
<gene>
    <name evidence="1" type="ORF">C8N24_3858</name>
</gene>
<reference evidence="1 2" key="1">
    <citation type="submission" date="2018-10" db="EMBL/GenBank/DDBJ databases">
        <title>Genomic Encyclopedia of Archaeal and Bacterial Type Strains, Phase II (KMG-II): from individual species to whole genera.</title>
        <authorList>
            <person name="Goeker M."/>
        </authorList>
    </citation>
    <scope>NUCLEOTIDE SEQUENCE [LARGE SCALE GENOMIC DNA]</scope>
    <source>
        <strain evidence="1 2">DSM 14954</strain>
    </source>
</reference>
<keyword evidence="2" id="KW-1185">Reference proteome</keyword>
<comment type="caution">
    <text evidence="1">The sequence shown here is derived from an EMBL/GenBank/DDBJ whole genome shotgun (WGS) entry which is preliminary data.</text>
</comment>
<proteinExistence type="predicted"/>
<dbReference type="AlphaFoldDB" id="A0A660LFX2"/>
<name>A0A660LFX2_9ACTN</name>
<dbReference type="RefSeq" id="WP_121252591.1">
    <property type="nucleotide sequence ID" value="NZ_RBIL01000001.1"/>
</dbReference>
<accession>A0A660LFX2</accession>
<dbReference type="Proteomes" id="UP000278962">
    <property type="component" value="Unassembled WGS sequence"/>
</dbReference>
<evidence type="ECO:0000313" key="2">
    <source>
        <dbReference type="Proteomes" id="UP000278962"/>
    </source>
</evidence>
<evidence type="ECO:0000313" key="1">
    <source>
        <dbReference type="EMBL" id="RKQ93982.1"/>
    </source>
</evidence>
<sequence length="139" mass="14675">MDRLIRIGERRPLVAVAALLVLVLLVGLGPRLVSFGGDGHAPRSTSLEVIPAAVALTYVRLAETGDRRGACTALTGEPVKAFRCDTAAPQVRACGAADPDGVRIQRFDPPLATVHVGRCTLSLREIGPGDWRVSAVADR</sequence>